<dbReference type="PANTHER" id="PTHR13887">
    <property type="entry name" value="GLUTATHIONE S-TRANSFERASE KAPPA"/>
    <property type="match status" value="1"/>
</dbReference>
<dbReference type="OrthoDB" id="9813770at2"/>
<dbReference type="InterPro" id="IPR036249">
    <property type="entry name" value="Thioredoxin-like_sf"/>
</dbReference>
<organism evidence="1 2">
    <name type="scientific">Litorilituus sediminis</name>
    <dbReference type="NCBI Taxonomy" id="718192"/>
    <lineage>
        <taxon>Bacteria</taxon>
        <taxon>Pseudomonadati</taxon>
        <taxon>Pseudomonadota</taxon>
        <taxon>Gammaproteobacteria</taxon>
        <taxon>Alteromonadales</taxon>
        <taxon>Colwelliaceae</taxon>
        <taxon>Litorilituus</taxon>
    </lineage>
</organism>
<dbReference type="Pfam" id="PF13743">
    <property type="entry name" value="Thioredoxin_5"/>
    <property type="match status" value="1"/>
</dbReference>
<dbReference type="SUPFAM" id="SSF52833">
    <property type="entry name" value="Thioredoxin-like"/>
    <property type="match status" value="1"/>
</dbReference>
<sequence>MPSRLYYIHDPMCSWCWGYRPVWDELQMLLPESVQVHYVVGGLAPDNDQPMPLAQQQMIQAHWRTIRDKLGTEFNFDFWLNNTPRRSTYNACRAVIAAKKQGMELPMIDAIQRGYYLQAQNPSDISALCLMAETLTVQHTGFDIDLFKKDISSDEVEGELVAQIALARKLTQQGFPSLVLAHQDRYSNIAVNYLDARQSLQEISALLNL</sequence>
<dbReference type="Gene3D" id="3.40.30.10">
    <property type="entry name" value="Glutaredoxin"/>
    <property type="match status" value="1"/>
</dbReference>
<keyword evidence="2" id="KW-1185">Reference proteome</keyword>
<protein>
    <submittedName>
        <fullName evidence="1">DsbA family protein</fullName>
    </submittedName>
</protein>
<name>A0A4P6PAJ1_9GAMM</name>
<dbReference type="CDD" id="cd03025">
    <property type="entry name" value="DsbA_FrnE_like"/>
    <property type="match status" value="1"/>
</dbReference>
<evidence type="ECO:0000313" key="1">
    <source>
        <dbReference type="EMBL" id="QBG37339.1"/>
    </source>
</evidence>
<proteinExistence type="predicted"/>
<dbReference type="AlphaFoldDB" id="A0A4P6PAJ1"/>
<gene>
    <name evidence="1" type="ORF">EMK97_17135</name>
</gene>
<dbReference type="KEGG" id="lsd:EMK97_17135"/>
<dbReference type="RefSeq" id="WP_130604005.1">
    <property type="nucleotide sequence ID" value="NZ_CP034759.1"/>
</dbReference>
<reference evidence="1 2" key="1">
    <citation type="submission" date="2018-12" db="EMBL/GenBank/DDBJ databases">
        <title>Complete genome of Litorilituus sediminis.</title>
        <authorList>
            <person name="Liu A."/>
            <person name="Rong J."/>
        </authorList>
    </citation>
    <scope>NUCLEOTIDE SEQUENCE [LARGE SCALE GENOMIC DNA]</scope>
    <source>
        <strain evidence="1 2">JCM 17549</strain>
    </source>
</reference>
<accession>A0A4P6PAJ1</accession>
<dbReference type="EMBL" id="CP034759">
    <property type="protein sequence ID" value="QBG37339.1"/>
    <property type="molecule type" value="Genomic_DNA"/>
</dbReference>
<evidence type="ECO:0000313" key="2">
    <source>
        <dbReference type="Proteomes" id="UP000290244"/>
    </source>
</evidence>
<dbReference type="PANTHER" id="PTHR13887:SF54">
    <property type="entry name" value="DSBA FAMILY PROTEIN"/>
    <property type="match status" value="1"/>
</dbReference>
<dbReference type="Proteomes" id="UP000290244">
    <property type="component" value="Chromosome"/>
</dbReference>